<protein>
    <submittedName>
        <fullName evidence="4">Deoxycytidine triphosphate deaminase</fullName>
    </submittedName>
</protein>
<organism evidence="4">
    <name type="scientific">Boseongicola sp. SB0664_bin_43</name>
    <dbReference type="NCBI Taxonomy" id="2604844"/>
    <lineage>
        <taxon>Bacteria</taxon>
        <taxon>Pseudomonadati</taxon>
        <taxon>Pseudomonadota</taxon>
        <taxon>Alphaproteobacteria</taxon>
        <taxon>Rhodobacterales</taxon>
        <taxon>Paracoccaceae</taxon>
        <taxon>Boseongicola</taxon>
    </lineage>
</organism>
<gene>
    <name evidence="4" type="ORF">F4Y60_07675</name>
</gene>
<reference evidence="4" key="1">
    <citation type="submission" date="2019-09" db="EMBL/GenBank/DDBJ databases">
        <title>Characterisation of the sponge microbiome using genome-centric metagenomics.</title>
        <authorList>
            <person name="Engelberts J.P."/>
            <person name="Robbins S.J."/>
            <person name="De Goeij J.M."/>
            <person name="Aranda M."/>
            <person name="Bell S.C."/>
            <person name="Webster N.S."/>
        </authorList>
    </citation>
    <scope>NUCLEOTIDE SEQUENCE</scope>
    <source>
        <strain evidence="4">SB0664_bin_43</strain>
    </source>
</reference>
<keyword evidence="3" id="KW-0812">Transmembrane</keyword>
<dbReference type="SUPFAM" id="SSF51283">
    <property type="entry name" value="dUTPase-like"/>
    <property type="match status" value="1"/>
</dbReference>
<keyword evidence="3" id="KW-1133">Transmembrane helix</keyword>
<evidence type="ECO:0000313" key="4">
    <source>
        <dbReference type="EMBL" id="MXY33957.1"/>
    </source>
</evidence>
<dbReference type="CDD" id="cd07557">
    <property type="entry name" value="trimeric_dUTPase"/>
    <property type="match status" value="1"/>
</dbReference>
<keyword evidence="1" id="KW-0378">Hydrolase</keyword>
<proteinExistence type="predicted"/>
<dbReference type="Gene3D" id="2.70.40.10">
    <property type="match status" value="1"/>
</dbReference>
<dbReference type="InterPro" id="IPR036157">
    <property type="entry name" value="dUTPase-like_sf"/>
</dbReference>
<sequence>MAFWSGEKLEEALPELIEPFDPEAIDCAAYTLHVGDEIYVSPDREVASPGRHSKQKLGKGEAFAIPPGQFAFLTTTEEVSVPDDAIAFISIKARMKFGGLVNISGFHVDPGYVGKLIFSVLNAGPKPLHLTQGQKLFLIWYADLDRKAKSRKKHGGGHKSLDSRLVNGISGEILSLQSLSEKQRSLEGDLNRKLERQRSEVVIMRNLLLTLIGLATILVGWMLKDILG</sequence>
<dbReference type="PANTHER" id="PTHR42680">
    <property type="entry name" value="DCTP DEAMINASE"/>
    <property type="match status" value="1"/>
</dbReference>
<name>A0A6B0Y1K3_9RHOB</name>
<evidence type="ECO:0000256" key="3">
    <source>
        <dbReference type="SAM" id="Phobius"/>
    </source>
</evidence>
<keyword evidence="3" id="KW-0472">Membrane</keyword>
<dbReference type="InterPro" id="IPR033704">
    <property type="entry name" value="dUTPase_trimeric"/>
</dbReference>
<dbReference type="GO" id="GO:0008829">
    <property type="term" value="F:dCTP deaminase activity"/>
    <property type="evidence" value="ECO:0007669"/>
    <property type="project" value="InterPro"/>
</dbReference>
<dbReference type="GO" id="GO:0006229">
    <property type="term" value="P:dUTP biosynthetic process"/>
    <property type="evidence" value="ECO:0007669"/>
    <property type="project" value="InterPro"/>
</dbReference>
<accession>A0A6B0Y1K3</accession>
<dbReference type="InterPro" id="IPR011962">
    <property type="entry name" value="dCTP_deaminase"/>
</dbReference>
<dbReference type="PANTHER" id="PTHR42680:SF3">
    <property type="entry name" value="DCTP DEAMINASE"/>
    <property type="match status" value="1"/>
</dbReference>
<dbReference type="AlphaFoldDB" id="A0A6B0Y1K3"/>
<keyword evidence="2" id="KW-0546">Nucleotide metabolism</keyword>
<evidence type="ECO:0000256" key="1">
    <source>
        <dbReference type="ARBA" id="ARBA00022801"/>
    </source>
</evidence>
<dbReference type="EMBL" id="VXRY01000303">
    <property type="protein sequence ID" value="MXY33957.1"/>
    <property type="molecule type" value="Genomic_DNA"/>
</dbReference>
<feature type="transmembrane region" description="Helical" evidence="3">
    <location>
        <begin position="202"/>
        <end position="223"/>
    </location>
</feature>
<evidence type="ECO:0000256" key="2">
    <source>
        <dbReference type="ARBA" id="ARBA00023080"/>
    </source>
</evidence>
<comment type="caution">
    <text evidence="4">The sequence shown here is derived from an EMBL/GenBank/DDBJ whole genome shotgun (WGS) entry which is preliminary data.</text>
</comment>
<dbReference type="Pfam" id="PF22769">
    <property type="entry name" value="DCD"/>
    <property type="match status" value="1"/>
</dbReference>